<dbReference type="AlphaFoldDB" id="A0AA39IFH3"/>
<gene>
    <name evidence="2" type="ORF">QR680_007731</name>
</gene>
<keyword evidence="3" id="KW-1185">Reference proteome</keyword>
<protein>
    <submittedName>
        <fullName evidence="2">Uncharacterized protein</fullName>
    </submittedName>
</protein>
<evidence type="ECO:0000313" key="3">
    <source>
        <dbReference type="Proteomes" id="UP001175271"/>
    </source>
</evidence>
<organism evidence="2 3">
    <name type="scientific">Steinernema hermaphroditum</name>
    <dbReference type="NCBI Taxonomy" id="289476"/>
    <lineage>
        <taxon>Eukaryota</taxon>
        <taxon>Metazoa</taxon>
        <taxon>Ecdysozoa</taxon>
        <taxon>Nematoda</taxon>
        <taxon>Chromadorea</taxon>
        <taxon>Rhabditida</taxon>
        <taxon>Tylenchina</taxon>
        <taxon>Panagrolaimomorpha</taxon>
        <taxon>Strongyloidoidea</taxon>
        <taxon>Steinernematidae</taxon>
        <taxon>Steinernema</taxon>
    </lineage>
</organism>
<keyword evidence="1" id="KW-0175">Coiled coil</keyword>
<dbReference type="EMBL" id="JAUCMV010000001">
    <property type="protein sequence ID" value="KAK0422700.1"/>
    <property type="molecule type" value="Genomic_DNA"/>
</dbReference>
<name>A0AA39IFH3_9BILA</name>
<accession>A0AA39IFH3</accession>
<comment type="caution">
    <text evidence="2">The sequence shown here is derived from an EMBL/GenBank/DDBJ whole genome shotgun (WGS) entry which is preliminary data.</text>
</comment>
<dbReference type="Proteomes" id="UP001175271">
    <property type="component" value="Unassembled WGS sequence"/>
</dbReference>
<sequence length="330" mass="38056">MVFIACALFVMRLFRDESPEPAMEKSVLRTYSDAVLDRIRSQFLSVELTLSAATKLKHPIRDRLVKTSKDYLSAAVELVDLELLDRRVKHLEKKLSDLDERMECLRKLRNDLDAIVALEIDVTRYEKSTVDCANGFRSYVLYQFCEESCFDFEKICNHWERNTIGERGALKDILRERGYDDFASEDDHLFVYVDGPQPPVDLPPLGHGNYDVMTMAVAYLDEYAGRPPGFDVQKEKASLEERVRMLTSQVELSDGRNSKAGDDIDDVVHQEPYGPGIIILELGKSLKADFEEFFKKQTERYVANMKLYNKLNDLHEEAMRAWEQSEASQE</sequence>
<evidence type="ECO:0000256" key="1">
    <source>
        <dbReference type="SAM" id="Coils"/>
    </source>
</evidence>
<evidence type="ECO:0000313" key="2">
    <source>
        <dbReference type="EMBL" id="KAK0422700.1"/>
    </source>
</evidence>
<proteinExistence type="predicted"/>
<reference evidence="2" key="1">
    <citation type="submission" date="2023-06" db="EMBL/GenBank/DDBJ databases">
        <title>Genomic analysis of the entomopathogenic nematode Steinernema hermaphroditum.</title>
        <authorList>
            <person name="Schwarz E.M."/>
            <person name="Heppert J.K."/>
            <person name="Baniya A."/>
            <person name="Schwartz H.T."/>
            <person name="Tan C.-H."/>
            <person name="Antoshechkin I."/>
            <person name="Sternberg P.W."/>
            <person name="Goodrich-Blair H."/>
            <person name="Dillman A.R."/>
        </authorList>
    </citation>
    <scope>NUCLEOTIDE SEQUENCE</scope>
    <source>
        <strain evidence="2">PS9179</strain>
        <tissue evidence="2">Whole animal</tissue>
    </source>
</reference>
<feature type="coiled-coil region" evidence="1">
    <location>
        <begin position="81"/>
        <end position="108"/>
    </location>
</feature>